<dbReference type="Pfam" id="PF13516">
    <property type="entry name" value="LRR_6"/>
    <property type="match status" value="1"/>
</dbReference>
<organism evidence="1 2">
    <name type="scientific">Entamoeba nuttalli</name>
    <dbReference type="NCBI Taxonomy" id="412467"/>
    <lineage>
        <taxon>Eukaryota</taxon>
        <taxon>Amoebozoa</taxon>
        <taxon>Evosea</taxon>
        <taxon>Archamoebae</taxon>
        <taxon>Mastigamoebida</taxon>
        <taxon>Entamoebidae</taxon>
        <taxon>Entamoeba</taxon>
    </lineage>
</organism>
<evidence type="ECO:0000313" key="1">
    <source>
        <dbReference type="EMBL" id="GAB1222068.1"/>
    </source>
</evidence>
<dbReference type="Proteomes" id="UP001628156">
    <property type="component" value="Unassembled WGS sequence"/>
</dbReference>
<proteinExistence type="predicted"/>
<protein>
    <recommendedName>
        <fullName evidence="3">Leucine-rich repeat containing protein</fullName>
    </recommendedName>
</protein>
<dbReference type="InterPro" id="IPR032675">
    <property type="entry name" value="LRR_dom_sf"/>
</dbReference>
<comment type="caution">
    <text evidence="1">The sequence shown here is derived from an EMBL/GenBank/DDBJ whole genome shotgun (WGS) entry which is preliminary data.</text>
</comment>
<keyword evidence="2" id="KW-1185">Reference proteome</keyword>
<reference evidence="1 2" key="1">
    <citation type="journal article" date="2019" name="PLoS Negl. Trop. Dis.">
        <title>Whole genome sequencing of Entamoeba nuttalli reveals mammalian host-related molecular signatures and a novel octapeptide-repeat surface protein.</title>
        <authorList>
            <person name="Tanaka M."/>
            <person name="Makiuchi T."/>
            <person name="Komiyama T."/>
            <person name="Shiina T."/>
            <person name="Osaki K."/>
            <person name="Tachibana H."/>
        </authorList>
    </citation>
    <scope>NUCLEOTIDE SEQUENCE [LARGE SCALE GENOMIC DNA]</scope>
    <source>
        <strain evidence="1 2">P19-061405</strain>
    </source>
</reference>
<dbReference type="InterPro" id="IPR001611">
    <property type="entry name" value="Leu-rich_rpt"/>
</dbReference>
<evidence type="ECO:0000313" key="2">
    <source>
        <dbReference type="Proteomes" id="UP001628156"/>
    </source>
</evidence>
<dbReference type="InterPro" id="IPR051279">
    <property type="entry name" value="PP1-Reg/Actin-Interact_Protein"/>
</dbReference>
<sequence>MGNDMSMIEPYYDETKEDYNLGYPKYGDCIRWKGVLKVEYDKKKDKDAVVIVTNQRIYFFKPKKYNVPKYHSHLFDIKSIEIPSNSRIILRFQVGKKVKHAEFYEQAAIEMVRAIRTSIRDTTNNYGEDKIISITDFGNITKPTKDFNLTPSAAMVESYLSICSRENEEPSINHVYFLKRMEHKNSYCFDFSEIPGVCNSKSPIAFNLSNAFTALSYNTSFTQIKLHDVSAPGLDKAIALLLQRNEYIQVLEVVNCTTKLDAKEFIEELANSPVEIISFHGTPIMKGESLGVMMSKREYKVIKLDVNGCGINKLGDMMRGMMLNENIIKNIKALDISNNGKSEDCILELPLFIEKLSAIQSQIEYLNISNLDVNLEEVMNKMKGLNLKYLNITGNKWNKLDQAMELINFFQTNTTLKQICMSEMKFQIDHIVPVLSPIANNVNLTSISLDLKNNGFGVDGGIELYKILPSFKNVKKLDLSGNKLKGKAMNRILTFMETFNELDTLYIGNNPMSGKELEEFIKNLITFIRGHNNVKILRINEIAEKENTCMDNFLFEIVHNESLLAIDISGNHLNDLSTIPMGEIFMNNKTLVALDFDRNDFTTEGFLSLSYSIENNSTLSFVDYPSKMYKKISKQTMSVDLLQRFEECFYNFFNKIKTNKTNNCFGDIHIFDIINSYPLKITPCELLDKNVQPKLIGKYIEPTQTDCPEMPEQLKSFSDLKKDPNYYYN</sequence>
<dbReference type="SUPFAM" id="SSF52047">
    <property type="entry name" value="RNI-like"/>
    <property type="match status" value="1"/>
</dbReference>
<dbReference type="EMBL" id="BAAFRS010000092">
    <property type="protein sequence ID" value="GAB1222068.1"/>
    <property type="molecule type" value="Genomic_DNA"/>
</dbReference>
<dbReference type="Gene3D" id="3.80.10.10">
    <property type="entry name" value="Ribonuclease Inhibitor"/>
    <property type="match status" value="1"/>
</dbReference>
<dbReference type="PANTHER" id="PTHR24112:SF66">
    <property type="entry name" value="LEUCINE-RICH REPEAT, ISOFORM F"/>
    <property type="match status" value="1"/>
</dbReference>
<evidence type="ECO:0008006" key="3">
    <source>
        <dbReference type="Google" id="ProtNLM"/>
    </source>
</evidence>
<accession>A0ABQ0DGU4</accession>
<name>A0ABQ0DGU4_9EUKA</name>
<dbReference type="PANTHER" id="PTHR24112">
    <property type="entry name" value="LEUCINE-RICH REPEAT, ISOFORM F-RELATED"/>
    <property type="match status" value="1"/>
</dbReference>
<gene>
    <name evidence="1" type="ORF">ENUP19_0092G0023</name>
</gene>